<dbReference type="InterPro" id="IPR018499">
    <property type="entry name" value="Tetraspanin/Peripherin"/>
</dbReference>
<reference evidence="5 6" key="1">
    <citation type="submission" date="2018-11" db="EMBL/GenBank/DDBJ databases">
        <authorList>
            <consortium name="Pathogen Informatics"/>
        </authorList>
    </citation>
    <scope>NUCLEOTIDE SEQUENCE [LARGE SCALE GENOMIC DNA]</scope>
</reference>
<dbReference type="Gene3D" id="1.10.1450.10">
    <property type="entry name" value="Tetraspanin"/>
    <property type="match status" value="1"/>
</dbReference>
<dbReference type="InterPro" id="IPR008952">
    <property type="entry name" value="Tetraspanin_EC2_sf"/>
</dbReference>
<gene>
    <name evidence="5" type="ORF">DILT_LOCUS2611</name>
</gene>
<accession>A0A3P6SFF5</accession>
<comment type="subcellular location">
    <subcellularLocation>
        <location evidence="1">Membrane</location>
        <topology evidence="1">Multi-pass membrane protein</topology>
    </subcellularLocation>
</comment>
<keyword evidence="6" id="KW-1185">Reference proteome</keyword>
<evidence type="ECO:0000256" key="2">
    <source>
        <dbReference type="ARBA" id="ARBA00022692"/>
    </source>
</evidence>
<dbReference type="GO" id="GO:0016020">
    <property type="term" value="C:membrane"/>
    <property type="evidence" value="ECO:0007669"/>
    <property type="project" value="UniProtKB-SubCell"/>
</dbReference>
<keyword evidence="4" id="KW-0472">Membrane</keyword>
<dbReference type="OrthoDB" id="6254918at2759"/>
<dbReference type="AlphaFoldDB" id="A0A3P6SFF5"/>
<keyword evidence="3" id="KW-1133">Transmembrane helix</keyword>
<protein>
    <recommendedName>
        <fullName evidence="7">Tetraspanin</fullName>
    </recommendedName>
</protein>
<dbReference type="SUPFAM" id="SSF48652">
    <property type="entry name" value="Tetraspanin"/>
    <property type="match status" value="1"/>
</dbReference>
<evidence type="ECO:0000313" key="6">
    <source>
        <dbReference type="Proteomes" id="UP000281553"/>
    </source>
</evidence>
<dbReference type="Pfam" id="PF00335">
    <property type="entry name" value="Tetraspanin"/>
    <property type="match status" value="1"/>
</dbReference>
<dbReference type="EMBL" id="UYRU01042346">
    <property type="protein sequence ID" value="VDK74712.1"/>
    <property type="molecule type" value="Genomic_DNA"/>
</dbReference>
<evidence type="ECO:0000313" key="5">
    <source>
        <dbReference type="EMBL" id="VDK74712.1"/>
    </source>
</evidence>
<evidence type="ECO:0000256" key="3">
    <source>
        <dbReference type="ARBA" id="ARBA00022989"/>
    </source>
</evidence>
<evidence type="ECO:0000256" key="1">
    <source>
        <dbReference type="ARBA" id="ARBA00004141"/>
    </source>
</evidence>
<organism evidence="5 6">
    <name type="scientific">Dibothriocephalus latus</name>
    <name type="common">Fish tapeworm</name>
    <name type="synonym">Diphyllobothrium latum</name>
    <dbReference type="NCBI Taxonomy" id="60516"/>
    <lineage>
        <taxon>Eukaryota</taxon>
        <taxon>Metazoa</taxon>
        <taxon>Spiralia</taxon>
        <taxon>Lophotrochozoa</taxon>
        <taxon>Platyhelminthes</taxon>
        <taxon>Cestoda</taxon>
        <taxon>Eucestoda</taxon>
        <taxon>Diphyllobothriidea</taxon>
        <taxon>Diphyllobothriidae</taxon>
        <taxon>Dibothriocephalus</taxon>
    </lineage>
</organism>
<dbReference type="Proteomes" id="UP000281553">
    <property type="component" value="Unassembled WGS sequence"/>
</dbReference>
<evidence type="ECO:0008006" key="7">
    <source>
        <dbReference type="Google" id="ProtNLM"/>
    </source>
</evidence>
<proteinExistence type="predicted"/>
<keyword evidence="2" id="KW-0812">Transmembrane</keyword>
<name>A0A3P6SFF5_DIBLA</name>
<evidence type="ECO:0000256" key="4">
    <source>
        <dbReference type="ARBA" id="ARBA00023136"/>
    </source>
</evidence>
<sequence>MLSLLSSNPIFSSLCSMEILISAPQLTPVIVDQVMAGLSANYRGALGVTESQYVSTYSHIMDTIMVDFECCGINGYTDFANENLTRLWYAEGRVYVDATGAQRVGDDIGIPPACCRFKRKGFSLNTTFAELHPFMVNPDCPLKPIDAYHPEGCIDVITQNMRTYAVAFIIIPVVIAVIEVS</sequence>